<sequence length="337" mass="37640">MFDTEPFTDEQVDRAVALACDATVRSYSHAEEGSDRIAVATLTDDRRVVLKAPELVDPERFRPEPRLAALVDRETDVPVPTVHHVGEDGPIDGPWFVMAHVDGENWENRASEFPDDGHERLVREAGHNLGQLHGISHFDGFGRVGVDGSGALRVDEPRPDWREWFHELAHGKLDRMSDGPFDDLLPACRRELDRLADAVPRDVRPAPAHTDYRLGNLLVDPDAPPDDAVTRAVIDWGNTYTAHGEFDLAKTADFLFGWEDVPADRQATLLETLYGAYAAETGVDRDAAFRARQHAYRLVTRLAGMEGVPFWFADGSDAQAAAETRHRAFLRDRYDIA</sequence>
<dbReference type="Proteomes" id="UP001597034">
    <property type="component" value="Unassembled WGS sequence"/>
</dbReference>
<proteinExistence type="predicted"/>
<accession>A0ABD6DQ98</accession>
<dbReference type="AlphaFoldDB" id="A0ABD6DQ98"/>
<dbReference type="RefSeq" id="WP_256400922.1">
    <property type="nucleotide sequence ID" value="NZ_JANHJR010000003.1"/>
</dbReference>
<protein>
    <submittedName>
        <fullName evidence="2">Phosphotransferase family protein</fullName>
    </submittedName>
</protein>
<evidence type="ECO:0000259" key="1">
    <source>
        <dbReference type="Pfam" id="PF01636"/>
    </source>
</evidence>
<dbReference type="EMBL" id="JBHUDO010000003">
    <property type="protein sequence ID" value="MFD1647011.1"/>
    <property type="molecule type" value="Genomic_DNA"/>
</dbReference>
<dbReference type="Gene3D" id="3.90.1200.10">
    <property type="match status" value="1"/>
</dbReference>
<reference evidence="2 3" key="1">
    <citation type="journal article" date="2019" name="Int. J. Syst. Evol. Microbiol.">
        <title>The Global Catalogue of Microorganisms (GCM) 10K type strain sequencing project: providing services to taxonomists for standard genome sequencing and annotation.</title>
        <authorList>
            <consortium name="The Broad Institute Genomics Platform"/>
            <consortium name="The Broad Institute Genome Sequencing Center for Infectious Disease"/>
            <person name="Wu L."/>
            <person name="Ma J."/>
        </authorList>
    </citation>
    <scope>NUCLEOTIDE SEQUENCE [LARGE SCALE GENOMIC DNA]</scope>
    <source>
        <strain evidence="2 3">CGMCC 1.10390</strain>
    </source>
</reference>
<dbReference type="SUPFAM" id="SSF56112">
    <property type="entry name" value="Protein kinase-like (PK-like)"/>
    <property type="match status" value="1"/>
</dbReference>
<organism evidence="2 3">
    <name type="scientific">Haloarchaeobius litoreus</name>
    <dbReference type="NCBI Taxonomy" id="755306"/>
    <lineage>
        <taxon>Archaea</taxon>
        <taxon>Methanobacteriati</taxon>
        <taxon>Methanobacteriota</taxon>
        <taxon>Stenosarchaea group</taxon>
        <taxon>Halobacteria</taxon>
        <taxon>Halobacteriales</taxon>
        <taxon>Halorubellaceae</taxon>
        <taxon>Haloarchaeobius</taxon>
    </lineage>
</organism>
<dbReference type="Pfam" id="PF01636">
    <property type="entry name" value="APH"/>
    <property type="match status" value="1"/>
</dbReference>
<evidence type="ECO:0000313" key="2">
    <source>
        <dbReference type="EMBL" id="MFD1647011.1"/>
    </source>
</evidence>
<feature type="domain" description="Aminoglycoside phosphotransferase" evidence="1">
    <location>
        <begin position="38"/>
        <end position="277"/>
    </location>
</feature>
<dbReference type="InterPro" id="IPR051678">
    <property type="entry name" value="AGP_Transferase"/>
</dbReference>
<gene>
    <name evidence="2" type="ORF">ACFSBL_15075</name>
</gene>
<keyword evidence="3" id="KW-1185">Reference proteome</keyword>
<comment type="caution">
    <text evidence="2">The sequence shown here is derived from an EMBL/GenBank/DDBJ whole genome shotgun (WGS) entry which is preliminary data.</text>
</comment>
<dbReference type="InterPro" id="IPR002575">
    <property type="entry name" value="Aminoglycoside_PTrfase"/>
</dbReference>
<name>A0ABD6DQ98_9EURY</name>
<dbReference type="PANTHER" id="PTHR21310">
    <property type="entry name" value="AMINOGLYCOSIDE PHOSPHOTRANSFERASE-RELATED-RELATED"/>
    <property type="match status" value="1"/>
</dbReference>
<dbReference type="InterPro" id="IPR011009">
    <property type="entry name" value="Kinase-like_dom_sf"/>
</dbReference>
<evidence type="ECO:0000313" key="3">
    <source>
        <dbReference type="Proteomes" id="UP001597034"/>
    </source>
</evidence>